<feature type="compositionally biased region" description="Low complexity" evidence="1">
    <location>
        <begin position="50"/>
        <end position="59"/>
    </location>
</feature>
<evidence type="ECO:0000313" key="3">
    <source>
        <dbReference type="Proteomes" id="UP000621799"/>
    </source>
</evidence>
<evidence type="ECO:0000313" key="2">
    <source>
        <dbReference type="EMBL" id="MBE9040600.1"/>
    </source>
</evidence>
<sequence length="192" mass="20261">MIWAKRSIFANTSLANTPINLSISGGAIALSLMLASCSTPSPSPQNSPESTASSASPQASSASADAFATVTDVDVTAGEPGAYTFAVTVQSPDTGCDRYANWWEVLDEEGNLIYRRNLAHSHVEEQPFRRTGGAVAVQPNDVAIVRSHMYPDGYGTQAMQGTVETGFEEISLPAGFAANLAEAEPQPRGCEY</sequence>
<dbReference type="RefSeq" id="WP_264320848.1">
    <property type="nucleotide sequence ID" value="NZ_JADEXN010000100.1"/>
</dbReference>
<dbReference type="AlphaFoldDB" id="A0A928Z7J5"/>
<dbReference type="EMBL" id="JADEXN010000100">
    <property type="protein sequence ID" value="MBE9040600.1"/>
    <property type="molecule type" value="Genomic_DNA"/>
</dbReference>
<evidence type="ECO:0000256" key="1">
    <source>
        <dbReference type="SAM" id="MobiDB-lite"/>
    </source>
</evidence>
<organism evidence="2 3">
    <name type="scientific">Zarconia navalis LEGE 11467</name>
    <dbReference type="NCBI Taxonomy" id="1828826"/>
    <lineage>
        <taxon>Bacteria</taxon>
        <taxon>Bacillati</taxon>
        <taxon>Cyanobacteriota</taxon>
        <taxon>Cyanophyceae</taxon>
        <taxon>Oscillatoriophycideae</taxon>
        <taxon>Oscillatoriales</taxon>
        <taxon>Oscillatoriales incertae sedis</taxon>
        <taxon>Zarconia</taxon>
        <taxon>Zarconia navalis</taxon>
    </lineage>
</organism>
<comment type="caution">
    <text evidence="2">The sequence shown here is derived from an EMBL/GenBank/DDBJ whole genome shotgun (WGS) entry which is preliminary data.</text>
</comment>
<name>A0A928Z7J5_9CYAN</name>
<gene>
    <name evidence="2" type="ORF">IQ235_07360</name>
</gene>
<proteinExistence type="predicted"/>
<protein>
    <submittedName>
        <fullName evidence="2">Uncharacterized protein</fullName>
    </submittedName>
</protein>
<reference evidence="2" key="1">
    <citation type="submission" date="2020-10" db="EMBL/GenBank/DDBJ databases">
        <authorList>
            <person name="Castelo-Branco R."/>
            <person name="Eusebio N."/>
            <person name="Adriana R."/>
            <person name="Vieira A."/>
            <person name="Brugerolle De Fraissinette N."/>
            <person name="Rezende De Castro R."/>
            <person name="Schneider M.P."/>
            <person name="Vasconcelos V."/>
            <person name="Leao P.N."/>
        </authorList>
    </citation>
    <scope>NUCLEOTIDE SEQUENCE</scope>
    <source>
        <strain evidence="2">LEGE 11467</strain>
    </source>
</reference>
<feature type="region of interest" description="Disordered" evidence="1">
    <location>
        <begin position="39"/>
        <end position="59"/>
    </location>
</feature>
<dbReference type="Proteomes" id="UP000621799">
    <property type="component" value="Unassembled WGS sequence"/>
</dbReference>
<feature type="compositionally biased region" description="Polar residues" evidence="1">
    <location>
        <begin position="39"/>
        <end position="49"/>
    </location>
</feature>
<accession>A0A928Z7J5</accession>
<keyword evidence="3" id="KW-1185">Reference proteome</keyword>